<dbReference type="AlphaFoldDB" id="A0A433DF04"/>
<accession>A0A433DF04</accession>
<gene>
    <name evidence="1" type="ORF">BC936DRAFT_142550</name>
</gene>
<evidence type="ECO:0000313" key="1">
    <source>
        <dbReference type="EMBL" id="RUP49423.1"/>
    </source>
</evidence>
<comment type="caution">
    <text evidence="1">The sequence shown here is derived from an EMBL/GenBank/DDBJ whole genome shotgun (WGS) entry which is preliminary data.</text>
</comment>
<reference evidence="1 2" key="1">
    <citation type="journal article" date="2018" name="New Phytol.">
        <title>Phylogenomics of Endogonaceae and evolution of mycorrhizas within Mucoromycota.</title>
        <authorList>
            <person name="Chang Y."/>
            <person name="Desiro A."/>
            <person name="Na H."/>
            <person name="Sandor L."/>
            <person name="Lipzen A."/>
            <person name="Clum A."/>
            <person name="Barry K."/>
            <person name="Grigoriev I.V."/>
            <person name="Martin F.M."/>
            <person name="Stajich J.E."/>
            <person name="Smith M.E."/>
            <person name="Bonito G."/>
            <person name="Spatafora J.W."/>
        </authorList>
    </citation>
    <scope>NUCLEOTIDE SEQUENCE [LARGE SCALE GENOMIC DNA]</scope>
    <source>
        <strain evidence="1 2">GMNB39</strain>
    </source>
</reference>
<dbReference type="Proteomes" id="UP000268093">
    <property type="component" value="Unassembled WGS sequence"/>
</dbReference>
<evidence type="ECO:0000313" key="2">
    <source>
        <dbReference type="Proteomes" id="UP000268093"/>
    </source>
</evidence>
<organism evidence="1 2">
    <name type="scientific">Jimgerdemannia flammicorona</name>
    <dbReference type="NCBI Taxonomy" id="994334"/>
    <lineage>
        <taxon>Eukaryota</taxon>
        <taxon>Fungi</taxon>
        <taxon>Fungi incertae sedis</taxon>
        <taxon>Mucoromycota</taxon>
        <taxon>Mucoromycotina</taxon>
        <taxon>Endogonomycetes</taxon>
        <taxon>Endogonales</taxon>
        <taxon>Endogonaceae</taxon>
        <taxon>Jimgerdemannia</taxon>
    </lineage>
</organism>
<name>A0A433DF04_9FUNG</name>
<dbReference type="EMBL" id="RBNI01002315">
    <property type="protein sequence ID" value="RUP49423.1"/>
    <property type="molecule type" value="Genomic_DNA"/>
</dbReference>
<sequence length="135" mass="14887">MLVLIVPIMSMSVLLLIRLIFTLIPTPYQEHILLVILPVARRLPQILLINQGSHNLLVTVSAVFAPQKVLEAVNNTGAVGEHEDGARTEGMNHEERLSTADVTVIAGVILEYLLTYSLKNDRLVSISHQRFAAVV</sequence>
<protein>
    <submittedName>
        <fullName evidence="1">Uncharacterized protein</fullName>
    </submittedName>
</protein>
<keyword evidence="2" id="KW-1185">Reference proteome</keyword>
<proteinExistence type="predicted"/>